<accession>A0ABQ2GK31</accession>
<gene>
    <name evidence="3" type="ORF">GCM10010841_05990</name>
</gene>
<reference evidence="4" key="1">
    <citation type="journal article" date="2019" name="Int. J. Syst. Evol. Microbiol.">
        <title>The Global Catalogue of Microorganisms (GCM) 10K type strain sequencing project: providing services to taxonomists for standard genome sequencing and annotation.</title>
        <authorList>
            <consortium name="The Broad Institute Genomics Platform"/>
            <consortium name="The Broad Institute Genome Sequencing Center for Infectious Disease"/>
            <person name="Wu L."/>
            <person name="Ma J."/>
        </authorList>
    </citation>
    <scope>NUCLEOTIDE SEQUENCE [LARGE SCALE GENOMIC DNA]</scope>
    <source>
        <strain evidence="4">JCM 15443</strain>
    </source>
</reference>
<organism evidence="3 4">
    <name type="scientific">Deinococcus aerophilus</name>
    <dbReference type="NCBI Taxonomy" id="522488"/>
    <lineage>
        <taxon>Bacteria</taxon>
        <taxon>Thermotogati</taxon>
        <taxon>Deinococcota</taxon>
        <taxon>Deinococci</taxon>
        <taxon>Deinococcales</taxon>
        <taxon>Deinococcaceae</taxon>
        <taxon>Deinococcus</taxon>
    </lineage>
</organism>
<sequence length="250" mass="27090">MQGLLSDLPLLGVLELIHTTRQTGVLDVEADVPYTVAFLGGEIVSGGILDWLGVEALYASPLVSDSGSFAFTRRSITGQPLGTYDHLITDWARVGDEWEQVCAVIGSPSRVFQGDVTPFQTGRSVRGAARELERPVFEVAQEVAAAVRAGHLLPLERHEWFRLRLKPTGQRAALHPVARRMDGERTLGNVIAQGVPVHEARTYLLGELRLGLRFPGSGWVLRDLIWEQRHSGPPAGVPSSSAGSGSTTIN</sequence>
<dbReference type="Pfam" id="PF14332">
    <property type="entry name" value="DUF4388"/>
    <property type="match status" value="1"/>
</dbReference>
<dbReference type="Proteomes" id="UP000661918">
    <property type="component" value="Unassembled WGS sequence"/>
</dbReference>
<dbReference type="RefSeq" id="WP_188901205.1">
    <property type="nucleotide sequence ID" value="NZ_BMOM01000003.1"/>
</dbReference>
<proteinExistence type="predicted"/>
<feature type="domain" description="PatA-like N-terminal" evidence="2">
    <location>
        <begin position="2"/>
        <end position="99"/>
    </location>
</feature>
<evidence type="ECO:0000313" key="3">
    <source>
        <dbReference type="EMBL" id="GGM00210.1"/>
    </source>
</evidence>
<protein>
    <recommendedName>
        <fullName evidence="2">PatA-like N-terminal domain-containing protein</fullName>
    </recommendedName>
</protein>
<keyword evidence="4" id="KW-1185">Reference proteome</keyword>
<evidence type="ECO:0000256" key="1">
    <source>
        <dbReference type="SAM" id="MobiDB-lite"/>
    </source>
</evidence>
<name>A0ABQ2GK31_9DEIO</name>
<dbReference type="InterPro" id="IPR025497">
    <property type="entry name" value="PatA-like_N"/>
</dbReference>
<evidence type="ECO:0000313" key="4">
    <source>
        <dbReference type="Proteomes" id="UP000661918"/>
    </source>
</evidence>
<feature type="region of interest" description="Disordered" evidence="1">
    <location>
        <begin position="231"/>
        <end position="250"/>
    </location>
</feature>
<comment type="caution">
    <text evidence="3">The sequence shown here is derived from an EMBL/GenBank/DDBJ whole genome shotgun (WGS) entry which is preliminary data.</text>
</comment>
<dbReference type="EMBL" id="BMOM01000003">
    <property type="protein sequence ID" value="GGM00210.1"/>
    <property type="molecule type" value="Genomic_DNA"/>
</dbReference>
<evidence type="ECO:0000259" key="2">
    <source>
        <dbReference type="Pfam" id="PF14332"/>
    </source>
</evidence>